<organism evidence="2 3">
    <name type="scientific">Thetidibacter halocola</name>
    <dbReference type="NCBI Taxonomy" id="2827239"/>
    <lineage>
        <taxon>Bacteria</taxon>
        <taxon>Pseudomonadati</taxon>
        <taxon>Pseudomonadota</taxon>
        <taxon>Alphaproteobacteria</taxon>
        <taxon>Rhodobacterales</taxon>
        <taxon>Roseobacteraceae</taxon>
        <taxon>Thetidibacter</taxon>
    </lineage>
</organism>
<feature type="transmembrane region" description="Helical" evidence="1">
    <location>
        <begin position="37"/>
        <end position="55"/>
    </location>
</feature>
<protein>
    <submittedName>
        <fullName evidence="2">Uncharacterized protein</fullName>
    </submittedName>
</protein>
<reference evidence="2" key="1">
    <citation type="submission" date="2021-04" db="EMBL/GenBank/DDBJ databases">
        <authorList>
            <person name="Yoon J."/>
        </authorList>
    </citation>
    <scope>NUCLEOTIDE SEQUENCE</scope>
    <source>
        <strain evidence="2">KMU-90</strain>
    </source>
</reference>
<evidence type="ECO:0000313" key="3">
    <source>
        <dbReference type="Proteomes" id="UP000681356"/>
    </source>
</evidence>
<feature type="transmembrane region" description="Helical" evidence="1">
    <location>
        <begin position="12"/>
        <end position="31"/>
    </location>
</feature>
<dbReference type="Proteomes" id="UP000681356">
    <property type="component" value="Unassembled WGS sequence"/>
</dbReference>
<keyword evidence="1" id="KW-0472">Membrane</keyword>
<name>A0A8J8B6Y4_9RHOB</name>
<dbReference type="AlphaFoldDB" id="A0A8J8B6Y4"/>
<dbReference type="EMBL" id="JAGTUU010000001">
    <property type="protein sequence ID" value="MBS0123015.1"/>
    <property type="molecule type" value="Genomic_DNA"/>
</dbReference>
<gene>
    <name evidence="2" type="ORF">KB874_02620</name>
</gene>
<dbReference type="RefSeq" id="WP_212534979.1">
    <property type="nucleotide sequence ID" value="NZ_JAGTUU010000001.1"/>
</dbReference>
<proteinExistence type="predicted"/>
<keyword evidence="3" id="KW-1185">Reference proteome</keyword>
<evidence type="ECO:0000256" key="1">
    <source>
        <dbReference type="SAM" id="Phobius"/>
    </source>
</evidence>
<accession>A0A8J8B6Y4</accession>
<sequence length="56" mass="5915">MDWLRKKKPLMGLVGGLGVVAAMGGFIGGWYPVGTTIVLTFAIWIIGALLVNLLAD</sequence>
<keyword evidence="1" id="KW-0812">Transmembrane</keyword>
<keyword evidence="1" id="KW-1133">Transmembrane helix</keyword>
<comment type="caution">
    <text evidence="2">The sequence shown here is derived from an EMBL/GenBank/DDBJ whole genome shotgun (WGS) entry which is preliminary data.</text>
</comment>
<evidence type="ECO:0000313" key="2">
    <source>
        <dbReference type="EMBL" id="MBS0123015.1"/>
    </source>
</evidence>